<dbReference type="AlphaFoldDB" id="A0A8J5RKK8"/>
<organism evidence="1 2">
    <name type="scientific">Zizania palustris</name>
    <name type="common">Northern wild rice</name>
    <dbReference type="NCBI Taxonomy" id="103762"/>
    <lineage>
        <taxon>Eukaryota</taxon>
        <taxon>Viridiplantae</taxon>
        <taxon>Streptophyta</taxon>
        <taxon>Embryophyta</taxon>
        <taxon>Tracheophyta</taxon>
        <taxon>Spermatophyta</taxon>
        <taxon>Magnoliopsida</taxon>
        <taxon>Liliopsida</taxon>
        <taxon>Poales</taxon>
        <taxon>Poaceae</taxon>
        <taxon>BOP clade</taxon>
        <taxon>Oryzoideae</taxon>
        <taxon>Oryzeae</taxon>
        <taxon>Zizaniinae</taxon>
        <taxon>Zizania</taxon>
    </lineage>
</organism>
<dbReference type="EMBL" id="JAAALK010000290">
    <property type="protein sequence ID" value="KAG8047504.1"/>
    <property type="molecule type" value="Genomic_DNA"/>
</dbReference>
<reference evidence="1" key="1">
    <citation type="journal article" date="2021" name="bioRxiv">
        <title>Whole Genome Assembly and Annotation of Northern Wild Rice, Zizania palustris L., Supports a Whole Genome Duplication in the Zizania Genus.</title>
        <authorList>
            <person name="Haas M."/>
            <person name="Kono T."/>
            <person name="Macchietto M."/>
            <person name="Millas R."/>
            <person name="McGilp L."/>
            <person name="Shao M."/>
            <person name="Duquette J."/>
            <person name="Hirsch C.N."/>
            <person name="Kimball J."/>
        </authorList>
    </citation>
    <scope>NUCLEOTIDE SEQUENCE</scope>
    <source>
        <tissue evidence="1">Fresh leaf tissue</tissue>
    </source>
</reference>
<name>A0A8J5RKK8_ZIZPA</name>
<evidence type="ECO:0000313" key="2">
    <source>
        <dbReference type="Proteomes" id="UP000729402"/>
    </source>
</evidence>
<sequence length="71" mass="7853">MNAQQVPAVAAEGAIEEEMGHRFLSTRMAEAARRSLFPKQHALTAEDIPSVKAVNQEKFSFRFATESFGGR</sequence>
<keyword evidence="2" id="KW-1185">Reference proteome</keyword>
<evidence type="ECO:0000313" key="1">
    <source>
        <dbReference type="EMBL" id="KAG8047504.1"/>
    </source>
</evidence>
<gene>
    <name evidence="1" type="ORF">GUJ93_ZPchr0008g12748</name>
</gene>
<comment type="caution">
    <text evidence="1">The sequence shown here is derived from an EMBL/GenBank/DDBJ whole genome shotgun (WGS) entry which is preliminary data.</text>
</comment>
<proteinExistence type="predicted"/>
<dbReference type="Proteomes" id="UP000729402">
    <property type="component" value="Unassembled WGS sequence"/>
</dbReference>
<accession>A0A8J5RKK8</accession>
<reference evidence="1" key="2">
    <citation type="submission" date="2021-02" db="EMBL/GenBank/DDBJ databases">
        <authorList>
            <person name="Kimball J.A."/>
            <person name="Haas M.W."/>
            <person name="Macchietto M."/>
            <person name="Kono T."/>
            <person name="Duquette J."/>
            <person name="Shao M."/>
        </authorList>
    </citation>
    <scope>NUCLEOTIDE SEQUENCE</scope>
    <source>
        <tissue evidence="1">Fresh leaf tissue</tissue>
    </source>
</reference>
<protein>
    <submittedName>
        <fullName evidence="1">Uncharacterized protein</fullName>
    </submittedName>
</protein>